<evidence type="ECO:0000313" key="8">
    <source>
        <dbReference type="Proteomes" id="UP000272942"/>
    </source>
</evidence>
<keyword evidence="4" id="KW-1133">Transmembrane helix</keyword>
<dbReference type="AlphaFoldDB" id="A0A183BBW0"/>
<sequence>MDAVRRRRWHRIMVPGTDDAGTVVMQIKAEDKPAKQNMTVPRVYLKYARSHTWHLRVYLFQARNLLAADQSGMSDPYVQCSFLGMCQRTPTLQGTICPVFDQTLIYEQVEMHGAPERIVRYPPPVVLEFFDWDKVGSNEYLGRCQVNCLLLLPRQCAVVCARMCVYVRPCTESAE</sequence>
<dbReference type="Pfam" id="PF00168">
    <property type="entry name" value="C2"/>
    <property type="match status" value="1"/>
</dbReference>
<name>A0A183BBW0_9TREM</name>
<keyword evidence="2" id="KW-0812">Transmembrane</keyword>
<reference evidence="9" key="1">
    <citation type="submission" date="2016-06" db="UniProtKB">
        <authorList>
            <consortium name="WormBaseParasite"/>
        </authorList>
    </citation>
    <scope>IDENTIFICATION</scope>
</reference>
<feature type="domain" description="C2" evidence="6">
    <location>
        <begin position="37"/>
        <end position="161"/>
    </location>
</feature>
<evidence type="ECO:0000256" key="4">
    <source>
        <dbReference type="ARBA" id="ARBA00022989"/>
    </source>
</evidence>
<organism evidence="9">
    <name type="scientific">Echinostoma caproni</name>
    <dbReference type="NCBI Taxonomy" id="27848"/>
    <lineage>
        <taxon>Eukaryota</taxon>
        <taxon>Metazoa</taxon>
        <taxon>Spiralia</taxon>
        <taxon>Lophotrochozoa</taxon>
        <taxon>Platyhelminthes</taxon>
        <taxon>Trematoda</taxon>
        <taxon>Digenea</taxon>
        <taxon>Plagiorchiida</taxon>
        <taxon>Echinostomata</taxon>
        <taxon>Echinostomatoidea</taxon>
        <taxon>Echinostomatidae</taxon>
        <taxon>Echinostoma</taxon>
    </lineage>
</organism>
<dbReference type="SUPFAM" id="SSF49562">
    <property type="entry name" value="C2 domain (Calcium/lipid-binding domain, CaLB)"/>
    <property type="match status" value="1"/>
</dbReference>
<dbReference type="Proteomes" id="UP000272942">
    <property type="component" value="Unassembled WGS sequence"/>
</dbReference>
<evidence type="ECO:0000313" key="9">
    <source>
        <dbReference type="WBParaSite" id="ECPE_0001673801-mRNA-1"/>
    </source>
</evidence>
<dbReference type="OrthoDB" id="270970at2759"/>
<dbReference type="InterPro" id="IPR000008">
    <property type="entry name" value="C2_dom"/>
</dbReference>
<dbReference type="WBParaSite" id="ECPE_0001673801-mRNA-1">
    <property type="protein sequence ID" value="ECPE_0001673801-mRNA-1"/>
    <property type="gene ID" value="ECPE_0001673801"/>
</dbReference>
<dbReference type="SMART" id="SM00239">
    <property type="entry name" value="C2"/>
    <property type="match status" value="1"/>
</dbReference>
<dbReference type="PROSITE" id="PS50004">
    <property type="entry name" value="C2"/>
    <property type="match status" value="1"/>
</dbReference>
<reference evidence="7 8" key="2">
    <citation type="submission" date="2018-11" db="EMBL/GenBank/DDBJ databases">
        <authorList>
            <consortium name="Pathogen Informatics"/>
        </authorList>
    </citation>
    <scope>NUCLEOTIDE SEQUENCE [LARGE SCALE GENOMIC DNA]</scope>
    <source>
        <strain evidence="7 8">Egypt</strain>
    </source>
</reference>
<dbReference type="PANTHER" id="PTHR12546:SF33">
    <property type="entry name" value="SPERM VESICLE FUSION PROTEIN FER-1"/>
    <property type="match status" value="1"/>
</dbReference>
<evidence type="ECO:0000256" key="3">
    <source>
        <dbReference type="ARBA" id="ARBA00022737"/>
    </source>
</evidence>
<dbReference type="InterPro" id="IPR037723">
    <property type="entry name" value="C2D_Ferlin"/>
</dbReference>
<dbReference type="EMBL" id="UZAN01065460">
    <property type="protein sequence ID" value="VDP93967.1"/>
    <property type="molecule type" value="Genomic_DNA"/>
</dbReference>
<dbReference type="Gene3D" id="2.60.40.150">
    <property type="entry name" value="C2 domain"/>
    <property type="match status" value="1"/>
</dbReference>
<dbReference type="InterPro" id="IPR035892">
    <property type="entry name" value="C2_domain_sf"/>
</dbReference>
<evidence type="ECO:0000256" key="2">
    <source>
        <dbReference type="ARBA" id="ARBA00022692"/>
    </source>
</evidence>
<keyword evidence="3" id="KW-0677">Repeat</keyword>
<evidence type="ECO:0000313" key="7">
    <source>
        <dbReference type="EMBL" id="VDP93967.1"/>
    </source>
</evidence>
<dbReference type="CDD" id="cd04017">
    <property type="entry name" value="C2D_Ferlin"/>
    <property type="match status" value="1"/>
</dbReference>
<protein>
    <submittedName>
        <fullName evidence="9">C2 domain-containing protein</fullName>
    </submittedName>
</protein>
<dbReference type="GO" id="GO:0007009">
    <property type="term" value="P:plasma membrane organization"/>
    <property type="evidence" value="ECO:0007669"/>
    <property type="project" value="TreeGrafter"/>
</dbReference>
<keyword evidence="8" id="KW-1185">Reference proteome</keyword>
<evidence type="ECO:0000256" key="5">
    <source>
        <dbReference type="ARBA" id="ARBA00023136"/>
    </source>
</evidence>
<evidence type="ECO:0000259" key="6">
    <source>
        <dbReference type="PROSITE" id="PS50004"/>
    </source>
</evidence>
<comment type="subcellular location">
    <subcellularLocation>
        <location evidence="1">Membrane</location>
        <topology evidence="1">Single-pass membrane protein</topology>
    </subcellularLocation>
</comment>
<dbReference type="InterPro" id="IPR037721">
    <property type="entry name" value="Ferlin"/>
</dbReference>
<dbReference type="PANTHER" id="PTHR12546">
    <property type="entry name" value="FER-1-LIKE"/>
    <property type="match status" value="1"/>
</dbReference>
<gene>
    <name evidence="7" type="ORF">ECPE_LOCUS16695</name>
</gene>
<dbReference type="GO" id="GO:0061025">
    <property type="term" value="P:membrane fusion"/>
    <property type="evidence" value="ECO:0007669"/>
    <property type="project" value="TreeGrafter"/>
</dbReference>
<evidence type="ECO:0000256" key="1">
    <source>
        <dbReference type="ARBA" id="ARBA00004167"/>
    </source>
</evidence>
<dbReference type="GO" id="GO:0016020">
    <property type="term" value="C:membrane"/>
    <property type="evidence" value="ECO:0007669"/>
    <property type="project" value="UniProtKB-SubCell"/>
</dbReference>
<keyword evidence="5" id="KW-0472">Membrane</keyword>
<proteinExistence type="predicted"/>
<accession>A0A183BBW0</accession>